<feature type="domain" description="Tripartite ATP-independent periplasmic transporters DctQ component" evidence="10">
    <location>
        <begin position="30"/>
        <end position="118"/>
    </location>
</feature>
<feature type="transmembrane region" description="Helical" evidence="9">
    <location>
        <begin position="95"/>
        <end position="114"/>
    </location>
</feature>
<dbReference type="GO" id="GO:0015740">
    <property type="term" value="P:C4-dicarboxylate transport"/>
    <property type="evidence" value="ECO:0007669"/>
    <property type="project" value="TreeGrafter"/>
</dbReference>
<dbReference type="Pfam" id="PF04290">
    <property type="entry name" value="DctQ"/>
    <property type="match status" value="1"/>
</dbReference>
<keyword evidence="4 9" id="KW-0997">Cell inner membrane</keyword>
<evidence type="ECO:0000256" key="8">
    <source>
        <dbReference type="ARBA" id="ARBA00038436"/>
    </source>
</evidence>
<evidence type="ECO:0000256" key="7">
    <source>
        <dbReference type="ARBA" id="ARBA00023136"/>
    </source>
</evidence>
<comment type="subcellular location">
    <subcellularLocation>
        <location evidence="1 9">Cell inner membrane</location>
        <topology evidence="1 9">Multi-pass membrane protein</topology>
    </subcellularLocation>
</comment>
<feature type="transmembrane region" description="Helical" evidence="9">
    <location>
        <begin position="191"/>
        <end position="209"/>
    </location>
</feature>
<sequence>MSGADHPKSRAGAIVHTLEESIIAVLLGLMTVVTFINVVMRYGFNSQLIWGLELTLVLFAWLVLFGISYGFKVVSHLGVDAVLNLVGPKLRKRMGIWASLVCIFYAMLLLKGGWDYWAPFAGLDATTGRVIPGIVRAEDGAGLFGFTFGGFFENTRDQGWYETEQLPIPFGQTWLENTFNVGEPYEKMPRFIPYMIVPFAMALMLYRLVQSLVRILRGEIDMIIVSHEAEDAVEDAGKSLSEDT</sequence>
<keyword evidence="6 9" id="KW-1133">Transmembrane helix</keyword>
<comment type="subunit">
    <text evidence="9">The complex comprises the extracytoplasmic solute receptor protein and the two transmembrane proteins.</text>
</comment>
<organism evidence="11 12">
    <name type="scientific">Octadecabacter antarcticus 307</name>
    <dbReference type="NCBI Taxonomy" id="391626"/>
    <lineage>
        <taxon>Bacteria</taxon>
        <taxon>Pseudomonadati</taxon>
        <taxon>Pseudomonadota</taxon>
        <taxon>Alphaproteobacteria</taxon>
        <taxon>Rhodobacterales</taxon>
        <taxon>Roseobacteraceae</taxon>
        <taxon>Octadecabacter</taxon>
    </lineage>
</organism>
<dbReference type="eggNOG" id="COG3090">
    <property type="taxonomic scope" value="Bacteria"/>
</dbReference>
<dbReference type="EMBL" id="CP003740">
    <property type="protein sequence ID" value="AGI68839.1"/>
    <property type="molecule type" value="Genomic_DNA"/>
</dbReference>
<evidence type="ECO:0000256" key="1">
    <source>
        <dbReference type="ARBA" id="ARBA00004429"/>
    </source>
</evidence>
<evidence type="ECO:0000313" key="11">
    <source>
        <dbReference type="EMBL" id="AGI68839.1"/>
    </source>
</evidence>
<keyword evidence="2 9" id="KW-0813">Transport</keyword>
<dbReference type="InterPro" id="IPR007387">
    <property type="entry name" value="TRAP_DctQ"/>
</dbReference>
<evidence type="ECO:0000256" key="2">
    <source>
        <dbReference type="ARBA" id="ARBA00022448"/>
    </source>
</evidence>
<dbReference type="InterPro" id="IPR055348">
    <property type="entry name" value="DctQ"/>
</dbReference>
<evidence type="ECO:0000259" key="10">
    <source>
        <dbReference type="Pfam" id="PF04290"/>
    </source>
</evidence>
<dbReference type="OrthoDB" id="7843639at2"/>
<gene>
    <name evidence="11" type="primary">dctQ7</name>
    <name evidence="11" type="ORF">OAN307_c33310</name>
</gene>
<name>M9R833_9RHOB</name>
<accession>M9R833</accession>
<evidence type="ECO:0000313" key="12">
    <source>
        <dbReference type="Proteomes" id="UP000005307"/>
    </source>
</evidence>
<reference evidence="11 12" key="1">
    <citation type="journal article" date="2013" name="PLoS ONE">
        <title>Poles Apart: Arctic and Antarctic Octadecabacter strains Share High Genome Plasticity and a New Type of Xanthorhodopsin.</title>
        <authorList>
            <person name="Vollmers J."/>
            <person name="Voget S."/>
            <person name="Dietrich S."/>
            <person name="Gollnow K."/>
            <person name="Smits M."/>
            <person name="Meyer K."/>
            <person name="Brinkhoff T."/>
            <person name="Simon M."/>
            <person name="Daniel R."/>
        </authorList>
    </citation>
    <scope>NUCLEOTIDE SEQUENCE [LARGE SCALE GENOMIC DNA]</scope>
    <source>
        <strain evidence="11 12">307</strain>
    </source>
</reference>
<proteinExistence type="inferred from homology"/>
<dbReference type="PANTHER" id="PTHR35011:SF2">
    <property type="entry name" value="2,3-DIKETO-L-GULONATE TRAP TRANSPORTER SMALL PERMEASE PROTEIN YIAM"/>
    <property type="match status" value="1"/>
</dbReference>
<keyword evidence="12" id="KW-1185">Reference proteome</keyword>
<dbReference type="GO" id="GO:0005886">
    <property type="term" value="C:plasma membrane"/>
    <property type="evidence" value="ECO:0007669"/>
    <property type="project" value="UniProtKB-SubCell"/>
</dbReference>
<protein>
    <recommendedName>
        <fullName evidence="9">TRAP transporter small permease protein</fullName>
    </recommendedName>
</protein>
<feature type="transmembrane region" description="Helical" evidence="9">
    <location>
        <begin position="48"/>
        <end position="74"/>
    </location>
</feature>
<evidence type="ECO:0000256" key="6">
    <source>
        <dbReference type="ARBA" id="ARBA00022989"/>
    </source>
</evidence>
<dbReference type="PANTHER" id="PTHR35011">
    <property type="entry name" value="2,3-DIKETO-L-GULONATE TRAP TRANSPORTER SMALL PERMEASE PROTEIN YIAM"/>
    <property type="match status" value="1"/>
</dbReference>
<keyword evidence="7 9" id="KW-0472">Membrane</keyword>
<evidence type="ECO:0000256" key="3">
    <source>
        <dbReference type="ARBA" id="ARBA00022475"/>
    </source>
</evidence>
<keyword evidence="3" id="KW-1003">Cell membrane</keyword>
<dbReference type="GO" id="GO:0022857">
    <property type="term" value="F:transmembrane transporter activity"/>
    <property type="evidence" value="ECO:0007669"/>
    <property type="project" value="UniProtKB-UniRule"/>
</dbReference>
<dbReference type="KEGG" id="oat:OAN307_c33310"/>
<comment type="function">
    <text evidence="9">Part of the tripartite ATP-independent periplasmic (TRAP) transport system.</text>
</comment>
<evidence type="ECO:0000256" key="9">
    <source>
        <dbReference type="RuleBase" id="RU369079"/>
    </source>
</evidence>
<comment type="similarity">
    <text evidence="8 9">Belongs to the TRAP transporter small permease family.</text>
</comment>
<dbReference type="STRING" id="391626.OAN307_c33310"/>
<evidence type="ECO:0000256" key="4">
    <source>
        <dbReference type="ARBA" id="ARBA00022519"/>
    </source>
</evidence>
<dbReference type="RefSeq" id="WP_015500816.1">
    <property type="nucleotide sequence ID" value="NC_020911.1"/>
</dbReference>
<dbReference type="AlphaFoldDB" id="M9R833"/>
<feature type="transmembrane region" description="Helical" evidence="9">
    <location>
        <begin position="21"/>
        <end position="42"/>
    </location>
</feature>
<evidence type="ECO:0000256" key="5">
    <source>
        <dbReference type="ARBA" id="ARBA00022692"/>
    </source>
</evidence>
<dbReference type="Proteomes" id="UP000005307">
    <property type="component" value="Chromosome"/>
</dbReference>
<dbReference type="HOGENOM" id="CLU_086356_3_2_5"/>
<keyword evidence="5 9" id="KW-0812">Transmembrane</keyword>